<keyword evidence="2" id="KW-1003">Cell membrane</keyword>
<feature type="transmembrane region" description="Helical" evidence="6">
    <location>
        <begin position="12"/>
        <end position="33"/>
    </location>
</feature>
<comment type="subcellular location">
    <subcellularLocation>
        <location evidence="1">Cell membrane</location>
        <topology evidence="1">Multi-pass membrane protein</topology>
    </subcellularLocation>
</comment>
<keyword evidence="4 6" id="KW-1133">Transmembrane helix</keyword>
<keyword evidence="5 6" id="KW-0472">Membrane</keyword>
<dbReference type="InterPro" id="IPR005495">
    <property type="entry name" value="LptG/LptF_permease"/>
</dbReference>
<evidence type="ECO:0000256" key="1">
    <source>
        <dbReference type="ARBA" id="ARBA00004651"/>
    </source>
</evidence>
<dbReference type="PANTHER" id="PTHR33529">
    <property type="entry name" value="SLR0882 PROTEIN-RELATED"/>
    <property type="match status" value="1"/>
</dbReference>
<evidence type="ECO:0000256" key="4">
    <source>
        <dbReference type="ARBA" id="ARBA00022989"/>
    </source>
</evidence>
<sequence>MFTKIDKLVTKAFIPTFFLTFFVVLFILFTVFISQYLEDLVGKDLGLDVYLRVFFYFALTLTQMTFPLATLLASLMCFGNLGEHSELTAIKSSGISLLRILLPVGVYAVFISVVAFLSNNYVAPEANLRAYSLIYDIRQKKPALEFKEGGFYNDLPDYRIRIERKDRDGGNGIYGVMIYDHTTRRGNTDLIIADTGKMYNILNDSYLVIELQNGYRFSEPQTENTYKREFVRDNFKKAKFVFSLEALGMNRTPEELFKSHRVMMTMFELRKVADSLDREASHYLSNTPHISKPYYDYQFGAILHDSLTRGIDTLPKHYTQFKKVINPEDMFMFYDKAINKTRNIKNLITASKERVETLRTDSRVYRIEMHQKITFSVACFIMFLIGAPLGAIIKKGGFGVPVLVSIVFFILFYVLTITGQKYAKEGVTGLLTGVWMANGILAIFGLFFLRQAYFDSRLFDADVYYIFFNRFKEKYWKASLAKKANIQVSE</sequence>
<dbReference type="EMBL" id="FONY01000032">
    <property type="protein sequence ID" value="SFF41456.1"/>
    <property type="molecule type" value="Genomic_DNA"/>
</dbReference>
<gene>
    <name evidence="7" type="ORF">SAMN04488541_103228</name>
</gene>
<feature type="transmembrane region" description="Helical" evidence="6">
    <location>
        <begin position="97"/>
        <end position="117"/>
    </location>
</feature>
<feature type="transmembrane region" description="Helical" evidence="6">
    <location>
        <begin position="373"/>
        <end position="393"/>
    </location>
</feature>
<keyword evidence="3 6" id="KW-0812">Transmembrane</keyword>
<evidence type="ECO:0000256" key="5">
    <source>
        <dbReference type="ARBA" id="ARBA00023136"/>
    </source>
</evidence>
<feature type="transmembrane region" description="Helical" evidence="6">
    <location>
        <begin position="53"/>
        <end position="76"/>
    </location>
</feature>
<name>A0A1I2IKS2_9BACT</name>
<organism evidence="7 8">
    <name type="scientific">Thermoflexibacter ruber</name>
    <dbReference type="NCBI Taxonomy" id="1003"/>
    <lineage>
        <taxon>Bacteria</taxon>
        <taxon>Pseudomonadati</taxon>
        <taxon>Bacteroidota</taxon>
        <taxon>Cytophagia</taxon>
        <taxon>Cytophagales</taxon>
        <taxon>Thermoflexibacteraceae</taxon>
        <taxon>Thermoflexibacter</taxon>
    </lineage>
</organism>
<dbReference type="RefSeq" id="WP_177217419.1">
    <property type="nucleotide sequence ID" value="NZ_FONY01000032.1"/>
</dbReference>
<dbReference type="GO" id="GO:0015920">
    <property type="term" value="P:lipopolysaccharide transport"/>
    <property type="evidence" value="ECO:0007669"/>
    <property type="project" value="TreeGrafter"/>
</dbReference>
<dbReference type="GO" id="GO:0043190">
    <property type="term" value="C:ATP-binding cassette (ABC) transporter complex"/>
    <property type="evidence" value="ECO:0007669"/>
    <property type="project" value="TreeGrafter"/>
</dbReference>
<keyword evidence="8" id="KW-1185">Reference proteome</keyword>
<reference evidence="7 8" key="1">
    <citation type="submission" date="2016-10" db="EMBL/GenBank/DDBJ databases">
        <authorList>
            <person name="de Groot N.N."/>
        </authorList>
    </citation>
    <scope>NUCLEOTIDE SEQUENCE [LARGE SCALE GENOMIC DNA]</scope>
    <source>
        <strain>GEY</strain>
        <strain evidence="8">DSM 9560</strain>
    </source>
</reference>
<evidence type="ECO:0000256" key="3">
    <source>
        <dbReference type="ARBA" id="ARBA00022692"/>
    </source>
</evidence>
<evidence type="ECO:0000256" key="6">
    <source>
        <dbReference type="SAM" id="Phobius"/>
    </source>
</evidence>
<evidence type="ECO:0000256" key="2">
    <source>
        <dbReference type="ARBA" id="ARBA00022475"/>
    </source>
</evidence>
<feature type="transmembrane region" description="Helical" evidence="6">
    <location>
        <begin position="430"/>
        <end position="449"/>
    </location>
</feature>
<protein>
    <submittedName>
        <fullName evidence="7">Lipopolysaccharide export system permease protein</fullName>
    </submittedName>
</protein>
<dbReference type="Proteomes" id="UP000199513">
    <property type="component" value="Unassembled WGS sequence"/>
</dbReference>
<dbReference type="Pfam" id="PF03739">
    <property type="entry name" value="LptF_LptG"/>
    <property type="match status" value="1"/>
</dbReference>
<feature type="transmembrane region" description="Helical" evidence="6">
    <location>
        <begin position="400"/>
        <end position="418"/>
    </location>
</feature>
<dbReference type="PANTHER" id="PTHR33529:SF6">
    <property type="entry name" value="YJGP_YJGQ FAMILY PERMEASE"/>
    <property type="match status" value="1"/>
</dbReference>
<evidence type="ECO:0000313" key="7">
    <source>
        <dbReference type="EMBL" id="SFF41456.1"/>
    </source>
</evidence>
<proteinExistence type="predicted"/>
<dbReference type="AlphaFoldDB" id="A0A1I2IKS2"/>
<dbReference type="STRING" id="1003.SAMN04488541_103228"/>
<evidence type="ECO:0000313" key="8">
    <source>
        <dbReference type="Proteomes" id="UP000199513"/>
    </source>
</evidence>
<accession>A0A1I2IKS2</accession>